<feature type="transmembrane region" description="Helical" evidence="1">
    <location>
        <begin position="12"/>
        <end position="33"/>
    </location>
</feature>
<dbReference type="AlphaFoldDB" id="A0A9Y2ICN5"/>
<dbReference type="EMBL" id="CP127294">
    <property type="protein sequence ID" value="WIX77489.1"/>
    <property type="molecule type" value="Genomic_DNA"/>
</dbReference>
<dbReference type="RefSeq" id="WP_285968230.1">
    <property type="nucleotide sequence ID" value="NZ_CP127294.1"/>
</dbReference>
<keyword evidence="1" id="KW-0812">Transmembrane</keyword>
<feature type="transmembrane region" description="Helical" evidence="1">
    <location>
        <begin position="142"/>
        <end position="162"/>
    </location>
</feature>
<feature type="transmembrane region" description="Helical" evidence="1">
    <location>
        <begin position="174"/>
        <end position="196"/>
    </location>
</feature>
<keyword evidence="3" id="KW-1185">Reference proteome</keyword>
<sequence length="407" mass="41527">MKTSVLARHRWWWQPLGISLLLVLVFIGLYVGFQRSPQPYQMPVAVTGTSLQAQFAGATGPAVAVVPVADQAAGDALLRHGDAVATLTDQAGHLRLDVAGASGATTVSAAEKLVTAFAQHRGQPLVVTDVLPLSVFDSKGMSGFYVAFGVTLASFALAQNLLGAARRVRLRHRMAALAGFAVLSGIVAATLAGPVLGALPAPFVPLALTLGLLSAATALTTKALGTWFGAIGIPMSTLLLLTVGNSTSGGVLGVNLLPEPARWASAALPPGAAVRALSDLDYFHGAHLLVPVLTLLAWSAGAAFLIHVRERGRAATAEPGRPASTGEISGHVSAPAVLVVTDPQGAVTARSDTDGRGRFHLTGLAPGDVTLTAVAEGFLPRTRALTVPASGATTVDLTLAPAYARAA</sequence>
<dbReference type="InterPro" id="IPR013784">
    <property type="entry name" value="Carb-bd-like_fold"/>
</dbReference>
<accession>A0A9Y2ICN5</accession>
<reference evidence="2 3" key="1">
    <citation type="submission" date="2023-06" db="EMBL/GenBank/DDBJ databases">
        <authorList>
            <person name="Oyuntsetseg B."/>
            <person name="Kim S.B."/>
        </authorList>
    </citation>
    <scope>NUCLEOTIDE SEQUENCE [LARGE SCALE GENOMIC DNA]</scope>
    <source>
        <strain evidence="2 3">2-15</strain>
    </source>
</reference>
<protein>
    <submittedName>
        <fullName evidence="2">Carboxypeptidase regulatory-like domain-containing protein</fullName>
    </submittedName>
</protein>
<evidence type="ECO:0000313" key="2">
    <source>
        <dbReference type="EMBL" id="WIX77489.1"/>
    </source>
</evidence>
<dbReference type="SUPFAM" id="SSF49452">
    <property type="entry name" value="Starch-binding domain-like"/>
    <property type="match status" value="1"/>
</dbReference>
<organism evidence="2 3">
    <name type="scientific">Amycolatopsis carbonis</name>
    <dbReference type="NCBI Taxonomy" id="715471"/>
    <lineage>
        <taxon>Bacteria</taxon>
        <taxon>Bacillati</taxon>
        <taxon>Actinomycetota</taxon>
        <taxon>Actinomycetes</taxon>
        <taxon>Pseudonocardiales</taxon>
        <taxon>Pseudonocardiaceae</taxon>
        <taxon>Amycolatopsis</taxon>
    </lineage>
</organism>
<name>A0A9Y2ICN5_9PSEU</name>
<evidence type="ECO:0000313" key="3">
    <source>
        <dbReference type="Proteomes" id="UP001236014"/>
    </source>
</evidence>
<feature type="transmembrane region" description="Helical" evidence="1">
    <location>
        <begin position="202"/>
        <end position="220"/>
    </location>
</feature>
<dbReference type="Proteomes" id="UP001236014">
    <property type="component" value="Chromosome"/>
</dbReference>
<dbReference type="Gene3D" id="2.60.40.1120">
    <property type="entry name" value="Carboxypeptidase-like, regulatory domain"/>
    <property type="match status" value="1"/>
</dbReference>
<feature type="transmembrane region" description="Helical" evidence="1">
    <location>
        <begin position="288"/>
        <end position="306"/>
    </location>
</feature>
<evidence type="ECO:0000256" key="1">
    <source>
        <dbReference type="SAM" id="Phobius"/>
    </source>
</evidence>
<proteinExistence type="predicted"/>
<keyword evidence="1" id="KW-1133">Transmembrane helix</keyword>
<feature type="transmembrane region" description="Helical" evidence="1">
    <location>
        <begin position="227"/>
        <end position="244"/>
    </location>
</feature>
<keyword evidence="1" id="KW-0472">Membrane</keyword>
<dbReference type="Pfam" id="PF13620">
    <property type="entry name" value="CarboxypepD_reg"/>
    <property type="match status" value="1"/>
</dbReference>
<gene>
    <name evidence="2" type="ORF">QRX50_39785</name>
</gene>
<dbReference type="GO" id="GO:0030246">
    <property type="term" value="F:carbohydrate binding"/>
    <property type="evidence" value="ECO:0007669"/>
    <property type="project" value="InterPro"/>
</dbReference>
<dbReference type="KEGG" id="acab:QRX50_39785"/>